<reference evidence="3" key="1">
    <citation type="submission" date="2022-07" db="EMBL/GenBank/DDBJ databases">
        <title>Fungi with potential for degradation of polypropylene.</title>
        <authorList>
            <person name="Gostincar C."/>
        </authorList>
    </citation>
    <scope>NUCLEOTIDE SEQUENCE</scope>
    <source>
        <strain evidence="3">EXF-13287</strain>
    </source>
</reference>
<evidence type="ECO:0000313" key="3">
    <source>
        <dbReference type="EMBL" id="KAJ9161543.1"/>
    </source>
</evidence>
<name>A0AA38SJ57_9PEZI</name>
<organism evidence="3 4">
    <name type="scientific">Coniochaeta hoffmannii</name>
    <dbReference type="NCBI Taxonomy" id="91930"/>
    <lineage>
        <taxon>Eukaryota</taxon>
        <taxon>Fungi</taxon>
        <taxon>Dikarya</taxon>
        <taxon>Ascomycota</taxon>
        <taxon>Pezizomycotina</taxon>
        <taxon>Sordariomycetes</taxon>
        <taxon>Sordariomycetidae</taxon>
        <taxon>Coniochaetales</taxon>
        <taxon>Coniochaetaceae</taxon>
        <taxon>Coniochaeta</taxon>
    </lineage>
</organism>
<sequence length="363" mass="37599">MHWLVLLTLLTTCLVEAVSAACSGNNCLRAVQKVPAGNRNGTADCISFFKVTVTPTPSIVRSTVTITTTLLSRENKKRGIPELGELHNMRHIYGPVHALQVLPGNALRKRQTTVSPTAIPSYASPCSSLAAYSSACSCLGVPRTTVTAAAAASTSMYTITETYTPSLPTRVVNTTSGSPSTTNATGTARPTLSNNSTGLFTNTSTPTSSPTRIIDTTCGQSSTPFSLRVSQPDGLFDGWYARLSGDGVLFTSVQSSATPFSVESSGHLCAVGYEGEFGNAVIAVVTNLTASGAVWLLDGRRAQALGEDYVPLECTTGGGAGLSCAAGETKNWVGCGLQLDLSSEPGNVVVDGFNCSAINLVVG</sequence>
<dbReference type="Proteomes" id="UP001174691">
    <property type="component" value="Unassembled WGS sequence"/>
</dbReference>
<keyword evidence="4" id="KW-1185">Reference proteome</keyword>
<proteinExistence type="predicted"/>
<keyword evidence="2" id="KW-0732">Signal</keyword>
<dbReference type="EMBL" id="JANBVN010000021">
    <property type="protein sequence ID" value="KAJ9161543.1"/>
    <property type="molecule type" value="Genomic_DNA"/>
</dbReference>
<feature type="region of interest" description="Disordered" evidence="1">
    <location>
        <begin position="168"/>
        <end position="210"/>
    </location>
</feature>
<evidence type="ECO:0008006" key="5">
    <source>
        <dbReference type="Google" id="ProtNLM"/>
    </source>
</evidence>
<evidence type="ECO:0000256" key="1">
    <source>
        <dbReference type="SAM" id="MobiDB-lite"/>
    </source>
</evidence>
<feature type="signal peptide" evidence="2">
    <location>
        <begin position="1"/>
        <end position="20"/>
    </location>
</feature>
<comment type="caution">
    <text evidence="3">The sequence shown here is derived from an EMBL/GenBank/DDBJ whole genome shotgun (WGS) entry which is preliminary data.</text>
</comment>
<evidence type="ECO:0000256" key="2">
    <source>
        <dbReference type="SAM" id="SignalP"/>
    </source>
</evidence>
<feature type="chain" id="PRO_5041332630" description="Bacterial repeat domain-containing protein" evidence="2">
    <location>
        <begin position="21"/>
        <end position="363"/>
    </location>
</feature>
<protein>
    <recommendedName>
        <fullName evidence="5">Bacterial repeat domain-containing protein</fullName>
    </recommendedName>
</protein>
<feature type="compositionally biased region" description="Low complexity" evidence="1">
    <location>
        <begin position="201"/>
        <end position="210"/>
    </location>
</feature>
<accession>A0AA38SJ57</accession>
<gene>
    <name evidence="3" type="ORF">NKR19_g2126</name>
</gene>
<feature type="compositionally biased region" description="Polar residues" evidence="1">
    <location>
        <begin position="168"/>
        <end position="200"/>
    </location>
</feature>
<dbReference type="AlphaFoldDB" id="A0AA38SJ57"/>
<evidence type="ECO:0000313" key="4">
    <source>
        <dbReference type="Proteomes" id="UP001174691"/>
    </source>
</evidence>